<evidence type="ECO:0000313" key="5">
    <source>
        <dbReference type="Proteomes" id="UP000032483"/>
    </source>
</evidence>
<dbReference type="EMBL" id="WMZR01000006">
    <property type="protein sequence ID" value="MTS51139.1"/>
    <property type="molecule type" value="Genomic_DNA"/>
</dbReference>
<evidence type="ECO:0000313" key="6">
    <source>
        <dbReference type="Proteomes" id="UP000053433"/>
    </source>
</evidence>
<dbReference type="AlphaFoldDB" id="A0A0D8J386"/>
<evidence type="ECO:0000313" key="1">
    <source>
        <dbReference type="EMBL" id="KJF41011.1"/>
    </source>
</evidence>
<accession>A0A0D8J386</accession>
<dbReference type="Gene3D" id="3.40.1440.10">
    <property type="entry name" value="GIY-YIG endonuclease"/>
    <property type="match status" value="1"/>
</dbReference>
<reference evidence="1" key="1">
    <citation type="submission" date="2015-02" db="EMBL/GenBank/DDBJ databases">
        <title>A novel member of the family Ruminococcaceae isolated from human feces.</title>
        <authorList>
            <person name="Shkoporov A.N."/>
            <person name="Chaplin A.V."/>
            <person name="Motuzova O.V."/>
            <person name="Kafarskaia L.I."/>
            <person name="Khokhlova E.V."/>
            <person name="Efimov B.A."/>
        </authorList>
    </citation>
    <scope>NUCLEOTIDE SEQUENCE [LARGE SCALE GENOMIC DNA]</scope>
    <source>
        <strain evidence="1">585-1</strain>
    </source>
</reference>
<evidence type="ECO:0000313" key="4">
    <source>
        <dbReference type="EMBL" id="MTS51139.1"/>
    </source>
</evidence>
<reference evidence="3 7" key="4">
    <citation type="submission" date="2019-08" db="EMBL/GenBank/DDBJ databases">
        <title>In-depth cultivation of the pig gut microbiome towards novel bacterial diversity and tailored functional studies.</title>
        <authorList>
            <person name="Wylensek D."/>
            <person name="Hitch T.C.A."/>
            <person name="Clavel T."/>
        </authorList>
    </citation>
    <scope>NUCLEOTIDE SEQUENCE [LARGE SCALE GENOMIC DNA]</scope>
    <source>
        <strain evidence="3 7">WCA3-601-WT-6J</strain>
    </source>
</reference>
<dbReference type="RefSeq" id="WP_009321845.1">
    <property type="nucleotide sequence ID" value="NZ_CAQJQL010000003.1"/>
</dbReference>
<evidence type="ECO:0000313" key="3">
    <source>
        <dbReference type="EMBL" id="MST92453.1"/>
    </source>
</evidence>
<dbReference type="EMBL" id="VUNJ01000011">
    <property type="protein sequence ID" value="MST92453.1"/>
    <property type="molecule type" value="Genomic_DNA"/>
</dbReference>
<reference evidence="4 8" key="3">
    <citation type="journal article" date="2019" name="Nat. Med.">
        <title>A library of human gut bacterial isolates paired with longitudinal multiomics data enables mechanistic microbiome research.</title>
        <authorList>
            <person name="Poyet M."/>
            <person name="Groussin M."/>
            <person name="Gibbons S.M."/>
            <person name="Avila-Pacheco J."/>
            <person name="Jiang X."/>
            <person name="Kearney S.M."/>
            <person name="Perrotta A.R."/>
            <person name="Berdy B."/>
            <person name="Zhao S."/>
            <person name="Lieberman T.D."/>
            <person name="Swanson P.K."/>
            <person name="Smith M."/>
            <person name="Roesemann S."/>
            <person name="Alexander J.E."/>
            <person name="Rich S.A."/>
            <person name="Livny J."/>
            <person name="Vlamakis H."/>
            <person name="Clish C."/>
            <person name="Bullock K."/>
            <person name="Deik A."/>
            <person name="Scott J."/>
            <person name="Pierce K.A."/>
            <person name="Xavier R.J."/>
            <person name="Alm E.J."/>
        </authorList>
    </citation>
    <scope>NUCLEOTIDE SEQUENCE [LARGE SCALE GENOMIC DNA]</scope>
    <source>
        <strain evidence="4 8">BIOML-A7</strain>
    </source>
</reference>
<accession>A0A0W7TRZ1</accession>
<sequence>MAILYFSDVLCRVGLDPAKVKLIRHALTDPGFKACYNKKMVLEYTRQQKRGFSRGYDYWAVFISDKGTKAKFYACYRVGDSVPDTPDVAPDGFPRKEWFQGENEYYDLSRVESLSEYENRLVIDWGTAARAWHQKGSTEKPIVSISSAPNMVFSGYENLILSYRELKEIVENQSVYSEWHTALSSVNAIYLIVDRTTGKQYVGSAYGEGGLLGRWSYYVSTLHGGNKLMKELICCYPERYQDFQFSILQILPKTLTSNEIIDLETLYKRKLLSFKFGMNDN</sequence>
<protein>
    <submittedName>
        <fullName evidence="3">GIY-YIG nuclease family protein</fullName>
    </submittedName>
</protein>
<dbReference type="EMBL" id="LMUA01000009">
    <property type="protein sequence ID" value="KUE76511.1"/>
    <property type="molecule type" value="Genomic_DNA"/>
</dbReference>
<dbReference type="PATRIC" id="fig|1550024.3.peg.827"/>
<reference evidence="2 6" key="2">
    <citation type="submission" date="2015-10" db="EMBL/GenBank/DDBJ databases">
        <title>A novel member of the family Ruminococcaceae isolated from human faeces.</title>
        <authorList>
            <person name="Shkoporov A.N."/>
            <person name="Chaplin A.V."/>
            <person name="Motuzova O.V."/>
            <person name="Kafarskaia L.I."/>
            <person name="Efimov B.A."/>
        </authorList>
    </citation>
    <scope>NUCLEOTIDE SEQUENCE [LARGE SCALE GENOMIC DNA]</scope>
    <source>
        <strain evidence="2 6">668</strain>
    </source>
</reference>
<keyword evidence="5" id="KW-1185">Reference proteome</keyword>
<dbReference type="EMBL" id="JXXK01000003">
    <property type="protein sequence ID" value="KJF41011.1"/>
    <property type="molecule type" value="Genomic_DNA"/>
</dbReference>
<dbReference type="Proteomes" id="UP000053433">
    <property type="component" value="Unassembled WGS sequence"/>
</dbReference>
<name>A0A0D8J386_9FIRM</name>
<gene>
    <name evidence="2" type="ORF">ASJ35_08615</name>
    <name evidence="3" type="ORF">FYJ76_11020</name>
    <name evidence="4" type="ORF">GMD52_06260</name>
    <name evidence="1" type="ORF">TQ39_03695</name>
</gene>
<evidence type="ECO:0000313" key="8">
    <source>
        <dbReference type="Proteomes" id="UP000449193"/>
    </source>
</evidence>
<dbReference type="Proteomes" id="UP000032483">
    <property type="component" value="Unassembled WGS sequence"/>
</dbReference>
<comment type="caution">
    <text evidence="1">The sequence shown here is derived from an EMBL/GenBank/DDBJ whole genome shotgun (WGS) entry which is preliminary data.</text>
</comment>
<dbReference type="Proteomes" id="UP000431913">
    <property type="component" value="Unassembled WGS sequence"/>
</dbReference>
<dbReference type="CDD" id="cd10446">
    <property type="entry name" value="GIY-YIG_unchar_1"/>
    <property type="match status" value="1"/>
</dbReference>
<dbReference type="SUPFAM" id="SSF82771">
    <property type="entry name" value="GIY-YIG endonuclease"/>
    <property type="match status" value="1"/>
</dbReference>
<dbReference type="Proteomes" id="UP000449193">
    <property type="component" value="Unassembled WGS sequence"/>
</dbReference>
<organism evidence="1 5">
    <name type="scientific">Ruthenibacterium lactatiformans</name>
    <dbReference type="NCBI Taxonomy" id="1550024"/>
    <lineage>
        <taxon>Bacteria</taxon>
        <taxon>Bacillati</taxon>
        <taxon>Bacillota</taxon>
        <taxon>Clostridia</taxon>
        <taxon>Eubacteriales</taxon>
        <taxon>Oscillospiraceae</taxon>
        <taxon>Ruthenibacterium</taxon>
    </lineage>
</organism>
<dbReference type="GeneID" id="42855738"/>
<dbReference type="InterPro" id="IPR035901">
    <property type="entry name" value="GIY-YIG_endonuc_sf"/>
</dbReference>
<proteinExistence type="predicted"/>
<evidence type="ECO:0000313" key="2">
    <source>
        <dbReference type="EMBL" id="KUE76511.1"/>
    </source>
</evidence>
<evidence type="ECO:0000313" key="7">
    <source>
        <dbReference type="Proteomes" id="UP000431913"/>
    </source>
</evidence>